<comment type="caution">
    <text evidence="1">The sequence shown here is derived from an EMBL/GenBank/DDBJ whole genome shotgun (WGS) entry which is preliminary data.</text>
</comment>
<protein>
    <submittedName>
        <fullName evidence="1">DUF3006 family protein</fullName>
    </submittedName>
</protein>
<dbReference type="InterPro" id="IPR021377">
    <property type="entry name" value="DUF3006"/>
</dbReference>
<reference evidence="1 2" key="1">
    <citation type="submission" date="2019-11" db="EMBL/GenBank/DDBJ databases">
        <authorList>
            <person name="Li X."/>
        </authorList>
    </citation>
    <scope>NUCLEOTIDE SEQUENCE [LARGE SCALE GENOMIC DNA]</scope>
    <source>
        <strain evidence="1 2">L9</strain>
    </source>
</reference>
<organism evidence="1 2">
    <name type="scientific">Ornithinibacillus caprae</name>
    <dbReference type="NCBI Taxonomy" id="2678566"/>
    <lineage>
        <taxon>Bacteria</taxon>
        <taxon>Bacillati</taxon>
        <taxon>Bacillota</taxon>
        <taxon>Bacilli</taxon>
        <taxon>Bacillales</taxon>
        <taxon>Bacillaceae</taxon>
        <taxon>Ornithinibacillus</taxon>
    </lineage>
</organism>
<dbReference type="Pfam" id="PF11213">
    <property type="entry name" value="DUF3006"/>
    <property type="match status" value="1"/>
</dbReference>
<evidence type="ECO:0000313" key="1">
    <source>
        <dbReference type="EMBL" id="MUK87703.1"/>
    </source>
</evidence>
<dbReference type="Proteomes" id="UP000469125">
    <property type="component" value="Unassembled WGS sequence"/>
</dbReference>
<dbReference type="AlphaFoldDB" id="A0A6N8FDU1"/>
<gene>
    <name evidence="1" type="ORF">GMD78_04715</name>
</gene>
<proteinExistence type="predicted"/>
<accession>A0A6N8FDU1</accession>
<keyword evidence="2" id="KW-1185">Reference proteome</keyword>
<dbReference type="EMBL" id="WOCA01000002">
    <property type="protein sequence ID" value="MUK87703.1"/>
    <property type="molecule type" value="Genomic_DNA"/>
</dbReference>
<sequence length="90" mass="10057">MQVQGVLDRFEDQNQAVILIEELKEELVVSKDTLPAGSEVNTYFTLEKNEDGDFTILAINEKATQAATNKTSNLIAKLRAKNQGSKFKKK</sequence>
<evidence type="ECO:0000313" key="2">
    <source>
        <dbReference type="Proteomes" id="UP000469125"/>
    </source>
</evidence>
<dbReference type="RefSeq" id="WP_155667574.1">
    <property type="nucleotide sequence ID" value="NZ_WOCA01000002.1"/>
</dbReference>
<name>A0A6N8FDU1_9BACI</name>